<dbReference type="Pfam" id="PF01548">
    <property type="entry name" value="DEDD_Tnp_IS110"/>
    <property type="match status" value="1"/>
</dbReference>
<reference evidence="3 4" key="1">
    <citation type="submission" date="2016-05" db="EMBL/GenBank/DDBJ databases">
        <title>Paenibacillus sp. 1ZS3-15 nov., isolated from the rhizosphere soil.</title>
        <authorList>
            <person name="Zhang X.X."/>
            <person name="Zhang J."/>
        </authorList>
    </citation>
    <scope>NUCLEOTIDE SEQUENCE [LARGE SCALE GENOMIC DNA]</scope>
    <source>
        <strain evidence="3 4">1ZS3-15</strain>
    </source>
</reference>
<feature type="domain" description="Transposase IS116/IS110/IS902 C-terminal" evidence="2">
    <location>
        <begin position="254"/>
        <end position="337"/>
    </location>
</feature>
<dbReference type="GO" id="GO:0003677">
    <property type="term" value="F:DNA binding"/>
    <property type="evidence" value="ECO:0007669"/>
    <property type="project" value="InterPro"/>
</dbReference>
<gene>
    <name evidence="3" type="ORF">A8708_00970</name>
</gene>
<dbReference type="GO" id="GO:0006313">
    <property type="term" value="P:DNA transposition"/>
    <property type="evidence" value="ECO:0007669"/>
    <property type="project" value="InterPro"/>
</dbReference>
<keyword evidence="4" id="KW-1185">Reference proteome</keyword>
<name>A0A198AX87_9BACL</name>
<dbReference type="AlphaFoldDB" id="A0A198AX87"/>
<dbReference type="InterPro" id="IPR047650">
    <property type="entry name" value="Transpos_IS110"/>
</dbReference>
<dbReference type="Proteomes" id="UP000078454">
    <property type="component" value="Unassembled WGS sequence"/>
</dbReference>
<evidence type="ECO:0000259" key="2">
    <source>
        <dbReference type="Pfam" id="PF02371"/>
    </source>
</evidence>
<dbReference type="GO" id="GO:0004803">
    <property type="term" value="F:transposase activity"/>
    <property type="evidence" value="ECO:0007669"/>
    <property type="project" value="InterPro"/>
</dbReference>
<evidence type="ECO:0000259" key="1">
    <source>
        <dbReference type="Pfam" id="PF01548"/>
    </source>
</evidence>
<dbReference type="RefSeq" id="WP_068661516.1">
    <property type="nucleotide sequence ID" value="NZ_LYPB01000019.1"/>
</dbReference>
<dbReference type="STRING" id="1850517.A8708_00970"/>
<organism evidence="3 4">
    <name type="scientific">Paenibacillus oryzisoli</name>
    <dbReference type="NCBI Taxonomy" id="1850517"/>
    <lineage>
        <taxon>Bacteria</taxon>
        <taxon>Bacillati</taxon>
        <taxon>Bacillota</taxon>
        <taxon>Bacilli</taxon>
        <taxon>Bacillales</taxon>
        <taxon>Paenibacillaceae</taxon>
        <taxon>Paenibacillus</taxon>
    </lineage>
</organism>
<dbReference type="Pfam" id="PF02371">
    <property type="entry name" value="Transposase_20"/>
    <property type="match status" value="1"/>
</dbReference>
<protein>
    <submittedName>
        <fullName evidence="3">Transposase</fullName>
    </submittedName>
</protein>
<dbReference type="NCBIfam" id="NF033542">
    <property type="entry name" value="transpos_IS110"/>
    <property type="match status" value="1"/>
</dbReference>
<accession>A0A198AX87</accession>
<dbReference type="InterPro" id="IPR002525">
    <property type="entry name" value="Transp_IS110-like_N"/>
</dbReference>
<feature type="domain" description="Transposase IS110-like N-terminal" evidence="1">
    <location>
        <begin position="9"/>
        <end position="156"/>
    </location>
</feature>
<dbReference type="OrthoDB" id="9815354at2"/>
<dbReference type="PANTHER" id="PTHR33055:SF15">
    <property type="entry name" value="TRANSPOSASE-RELATED"/>
    <property type="match status" value="1"/>
</dbReference>
<evidence type="ECO:0000313" key="4">
    <source>
        <dbReference type="Proteomes" id="UP000078454"/>
    </source>
</evidence>
<dbReference type="PANTHER" id="PTHR33055">
    <property type="entry name" value="TRANSPOSASE FOR INSERTION SEQUENCE ELEMENT IS1111A"/>
    <property type="match status" value="1"/>
</dbReference>
<dbReference type="InterPro" id="IPR003346">
    <property type="entry name" value="Transposase_20"/>
</dbReference>
<proteinExistence type="predicted"/>
<comment type="caution">
    <text evidence="3">The sequence shown here is derived from an EMBL/GenBank/DDBJ whole genome shotgun (WGS) entry which is preliminary data.</text>
</comment>
<dbReference type="EMBL" id="LYPB01000019">
    <property type="protein sequence ID" value="OAS25448.1"/>
    <property type="molecule type" value="Genomic_DNA"/>
</dbReference>
<evidence type="ECO:0000313" key="3">
    <source>
        <dbReference type="EMBL" id="OAS25448.1"/>
    </source>
</evidence>
<sequence length="412" mass="46739">MDAVRGCCAGLDVHQKTVVACVLKGSLEHKPKRYIEMFGTTTKELLKLQDWLGQHECKEVVMESTGVLWKPVWNILESTCELVLANAKNVKNMPGRKTDIKDAQWLAQLHRSGLVQASMVPDQEIRDLRDLTRYRRKMIQALASEKNRIHKVLQDANIKLTTYVSDIFGVSGRALLQSLINGEVLDAEEIRSLVHSKLKRKVPELLEALNGQLRKHHRQMICEHWDHIAYLEQKIERLGTQIEQLLGSYKEEIEIIDSIPGIEAKAAADIFAEIGPQVAELFPSDAQFASWVGLCPGNNESAGKKKRSKTVQGNKHTKSTLCQVVWANSKSNNRIGRFFRQVRKRRGDKKASVATAHLLSRIIYALMRDKTVYKEEDAPIGGGAPKEKPLEYYLKHIQQMGYQIQLNKQDMS</sequence>